<sequence>MEGSCTLRGCVAWFRSWRSSMMKLNVVILEIPPPPLTMLLPWRRRAQASPGLT</sequence>
<protein>
    <submittedName>
        <fullName evidence="1">Uncharacterized protein</fullName>
    </submittedName>
</protein>
<accession>A0A0E9T8Z2</accession>
<dbReference type="AlphaFoldDB" id="A0A0E9T8Z2"/>
<dbReference type="EMBL" id="GBXM01058413">
    <property type="protein sequence ID" value="JAH50164.1"/>
    <property type="molecule type" value="Transcribed_RNA"/>
</dbReference>
<evidence type="ECO:0000313" key="1">
    <source>
        <dbReference type="EMBL" id="JAH50164.1"/>
    </source>
</evidence>
<reference evidence="1" key="2">
    <citation type="journal article" date="2015" name="Fish Shellfish Immunol.">
        <title>Early steps in the European eel (Anguilla anguilla)-Vibrio vulnificus interaction in the gills: Role of the RtxA13 toxin.</title>
        <authorList>
            <person name="Callol A."/>
            <person name="Pajuelo D."/>
            <person name="Ebbesson L."/>
            <person name="Teles M."/>
            <person name="MacKenzie S."/>
            <person name="Amaro C."/>
        </authorList>
    </citation>
    <scope>NUCLEOTIDE SEQUENCE</scope>
</reference>
<name>A0A0E9T8Z2_ANGAN</name>
<proteinExistence type="predicted"/>
<organism evidence="1">
    <name type="scientific">Anguilla anguilla</name>
    <name type="common">European freshwater eel</name>
    <name type="synonym">Muraena anguilla</name>
    <dbReference type="NCBI Taxonomy" id="7936"/>
    <lineage>
        <taxon>Eukaryota</taxon>
        <taxon>Metazoa</taxon>
        <taxon>Chordata</taxon>
        <taxon>Craniata</taxon>
        <taxon>Vertebrata</taxon>
        <taxon>Euteleostomi</taxon>
        <taxon>Actinopterygii</taxon>
        <taxon>Neopterygii</taxon>
        <taxon>Teleostei</taxon>
        <taxon>Anguilliformes</taxon>
        <taxon>Anguillidae</taxon>
        <taxon>Anguilla</taxon>
    </lineage>
</organism>
<reference evidence="1" key="1">
    <citation type="submission" date="2014-11" db="EMBL/GenBank/DDBJ databases">
        <authorList>
            <person name="Amaro Gonzalez C."/>
        </authorList>
    </citation>
    <scope>NUCLEOTIDE SEQUENCE</scope>
</reference>